<proteinExistence type="inferred from homology"/>
<dbReference type="CDD" id="cd02413">
    <property type="entry name" value="KH-II_40S_S3"/>
    <property type="match status" value="1"/>
</dbReference>
<comment type="subcellular location">
    <subcellularLocation>
        <location evidence="1">Mitochondrion inner membrane</location>
        <topology evidence="1">Peripheral membrane protein</topology>
    </subcellularLocation>
</comment>
<evidence type="ECO:0000313" key="7">
    <source>
        <dbReference type="Ensembl" id="ENSOGAP00000016162.1"/>
    </source>
</evidence>
<keyword evidence="4" id="KW-0689">Ribosomal protein</keyword>
<dbReference type="Proteomes" id="UP000005225">
    <property type="component" value="Unassembled WGS sequence"/>
</dbReference>
<reference evidence="8" key="1">
    <citation type="submission" date="2011-03" db="EMBL/GenBank/DDBJ databases">
        <title>Version 3 of the genome sequence of Otolemur garnettii (Bushbaby).</title>
        <authorList>
            <consortium name="The Broad Institute Genome Sequencing Platform"/>
            <person name="Di Palma F."/>
            <person name="Johnson J."/>
            <person name="Lander E.S."/>
            <person name="Lindblad-Toh K."/>
            <person name="Jaffe D.B."/>
            <person name="Gnerre S."/>
            <person name="MacCallum I."/>
            <person name="Przybylski D."/>
            <person name="Ribeiro F.J."/>
            <person name="Burton J.N."/>
            <person name="Walker B.J."/>
            <person name="Sharpe T."/>
            <person name="Hall G."/>
        </authorList>
    </citation>
    <scope>NUCLEOTIDE SEQUENCE [LARGE SCALE GENOMIC DNA]</scope>
</reference>
<reference evidence="7" key="2">
    <citation type="submission" date="2025-08" db="UniProtKB">
        <authorList>
            <consortium name="Ensembl"/>
        </authorList>
    </citation>
    <scope>IDENTIFICATION</scope>
</reference>
<feature type="domain" description="KH type-2" evidence="6">
    <location>
        <begin position="24"/>
        <end position="91"/>
    </location>
</feature>
<reference evidence="7" key="3">
    <citation type="submission" date="2025-09" db="UniProtKB">
        <authorList>
            <consortium name="Ensembl"/>
        </authorList>
    </citation>
    <scope>IDENTIFICATION</scope>
</reference>
<dbReference type="InterPro" id="IPR009019">
    <property type="entry name" value="KH_sf_prok-type"/>
</dbReference>
<evidence type="ECO:0000256" key="5">
    <source>
        <dbReference type="ARBA" id="ARBA00023274"/>
    </source>
</evidence>
<keyword evidence="5" id="KW-0687">Ribonucleoprotein</keyword>
<dbReference type="InterPro" id="IPR015946">
    <property type="entry name" value="KH_dom-like_a/b"/>
</dbReference>
<dbReference type="GO" id="GO:0003723">
    <property type="term" value="F:RNA binding"/>
    <property type="evidence" value="ECO:0007669"/>
    <property type="project" value="UniProtKB-KW"/>
</dbReference>
<dbReference type="Gene3D" id="3.30.300.20">
    <property type="match status" value="1"/>
</dbReference>
<dbReference type="AlphaFoldDB" id="H0XJ72"/>
<evidence type="ECO:0000256" key="1">
    <source>
        <dbReference type="ARBA" id="ARBA00004637"/>
    </source>
</evidence>
<dbReference type="OMA" id="NEFVTWE"/>
<dbReference type="GeneTree" id="ENSGT00390000008610"/>
<organism evidence="7 8">
    <name type="scientific">Otolemur garnettii</name>
    <name type="common">Small-eared galago</name>
    <name type="synonym">Garnett's greater bushbaby</name>
    <dbReference type="NCBI Taxonomy" id="30611"/>
    <lineage>
        <taxon>Eukaryota</taxon>
        <taxon>Metazoa</taxon>
        <taxon>Chordata</taxon>
        <taxon>Craniata</taxon>
        <taxon>Vertebrata</taxon>
        <taxon>Euteleostomi</taxon>
        <taxon>Mammalia</taxon>
        <taxon>Eutheria</taxon>
        <taxon>Euarchontoglires</taxon>
        <taxon>Primates</taxon>
        <taxon>Strepsirrhini</taxon>
        <taxon>Lorisiformes</taxon>
        <taxon>Galagidae</taxon>
        <taxon>Otolemur</taxon>
    </lineage>
</organism>
<dbReference type="FunFam" id="3.30.300.20:FF:000006">
    <property type="entry name" value="40S ribosomal protein S3"/>
    <property type="match status" value="1"/>
</dbReference>
<dbReference type="InterPro" id="IPR004044">
    <property type="entry name" value="KH_dom_type_2"/>
</dbReference>
<dbReference type="GO" id="GO:0003735">
    <property type="term" value="F:structural constituent of ribosome"/>
    <property type="evidence" value="ECO:0007669"/>
    <property type="project" value="TreeGrafter"/>
</dbReference>
<dbReference type="GO" id="GO:2001235">
    <property type="term" value="P:positive regulation of apoptotic signaling pathway"/>
    <property type="evidence" value="ECO:0007669"/>
    <property type="project" value="TreeGrafter"/>
</dbReference>
<evidence type="ECO:0000313" key="8">
    <source>
        <dbReference type="Proteomes" id="UP000005225"/>
    </source>
</evidence>
<dbReference type="GO" id="GO:0005743">
    <property type="term" value="C:mitochondrial inner membrane"/>
    <property type="evidence" value="ECO:0007669"/>
    <property type="project" value="UniProtKB-SubCell"/>
</dbReference>
<dbReference type="EMBL" id="AAQR03113732">
    <property type="status" value="NOT_ANNOTATED_CDS"/>
    <property type="molecule type" value="Genomic_DNA"/>
</dbReference>
<evidence type="ECO:0000256" key="4">
    <source>
        <dbReference type="ARBA" id="ARBA00022980"/>
    </source>
</evidence>
<dbReference type="STRING" id="30611.ENSOGAP00000016162"/>
<dbReference type="HOGENOM" id="CLU_058591_2_2_1"/>
<evidence type="ECO:0000256" key="2">
    <source>
        <dbReference type="ARBA" id="ARBA00010761"/>
    </source>
</evidence>
<protein>
    <recommendedName>
        <fullName evidence="6">KH type-2 domain-containing protein</fullName>
    </recommendedName>
</protein>
<evidence type="ECO:0000256" key="3">
    <source>
        <dbReference type="ARBA" id="ARBA00022884"/>
    </source>
</evidence>
<accession>H0XJ72</accession>
<dbReference type="InterPro" id="IPR057258">
    <property type="entry name" value="Ribosomal_uS3"/>
</dbReference>
<dbReference type="eggNOG" id="KOG3181">
    <property type="taxonomic scope" value="Eukaryota"/>
</dbReference>
<dbReference type="SUPFAM" id="SSF54814">
    <property type="entry name" value="Prokaryotic type KH domain (KH-domain type II)"/>
    <property type="match status" value="1"/>
</dbReference>
<keyword evidence="3" id="KW-0694">RNA-binding</keyword>
<dbReference type="Pfam" id="PF07650">
    <property type="entry name" value="KH_2"/>
    <property type="match status" value="1"/>
</dbReference>
<dbReference type="PANTHER" id="PTHR11760:SF32">
    <property type="entry name" value="SMALL RIBOSOMAL SUBUNIT PROTEIN US3"/>
    <property type="match status" value="1"/>
</dbReference>
<sequence length="117" mass="12771">LSAALSSKRWRELVADGIFKAQLKEFPTHELAENGYSGVETPTRTEIMISVTRTQNVPGEEGQHFRELTSAVQKRFGFPEGGVELYAEKVVARGLCAAVQASLCYQLLGGLAVQRAC</sequence>
<dbReference type="GO" id="GO:0005634">
    <property type="term" value="C:nucleus"/>
    <property type="evidence" value="ECO:0007669"/>
    <property type="project" value="TreeGrafter"/>
</dbReference>
<dbReference type="GO" id="GO:0022627">
    <property type="term" value="C:cytosolic small ribosomal subunit"/>
    <property type="evidence" value="ECO:0007669"/>
    <property type="project" value="TreeGrafter"/>
</dbReference>
<dbReference type="Ensembl" id="ENSOGAT00000029162.1">
    <property type="protein sequence ID" value="ENSOGAP00000016162.1"/>
    <property type="gene ID" value="ENSOGAG00000025220.1"/>
</dbReference>
<keyword evidence="8" id="KW-1185">Reference proteome</keyword>
<dbReference type="InParanoid" id="H0XJ72"/>
<evidence type="ECO:0000259" key="6">
    <source>
        <dbReference type="Pfam" id="PF07650"/>
    </source>
</evidence>
<name>H0XJ72_OTOGA</name>
<comment type="similarity">
    <text evidence="2">Belongs to the universal ribosomal protein uS3 family.</text>
</comment>
<dbReference type="PANTHER" id="PTHR11760">
    <property type="entry name" value="30S/40S RIBOSOMAL PROTEIN S3"/>
    <property type="match status" value="1"/>
</dbReference>